<dbReference type="OrthoDB" id="1737296at2759"/>
<dbReference type="Pfam" id="PF25597">
    <property type="entry name" value="SH3_retrovirus"/>
    <property type="match status" value="1"/>
</dbReference>
<keyword evidence="5" id="KW-1185">Reference proteome</keyword>
<evidence type="ECO:0000259" key="3">
    <source>
        <dbReference type="Pfam" id="PF25597"/>
    </source>
</evidence>
<dbReference type="InterPro" id="IPR013103">
    <property type="entry name" value="RVT_2"/>
</dbReference>
<organism evidence="4 5">
    <name type="scientific">Gossypium anomalum</name>
    <dbReference type="NCBI Taxonomy" id="47600"/>
    <lineage>
        <taxon>Eukaryota</taxon>
        <taxon>Viridiplantae</taxon>
        <taxon>Streptophyta</taxon>
        <taxon>Embryophyta</taxon>
        <taxon>Tracheophyta</taxon>
        <taxon>Spermatophyta</taxon>
        <taxon>Magnoliopsida</taxon>
        <taxon>eudicotyledons</taxon>
        <taxon>Gunneridae</taxon>
        <taxon>Pentapetalae</taxon>
        <taxon>rosids</taxon>
        <taxon>malvids</taxon>
        <taxon>Malvales</taxon>
        <taxon>Malvaceae</taxon>
        <taxon>Malvoideae</taxon>
        <taxon>Gossypium</taxon>
    </lineage>
</organism>
<sequence>MGNGAPVPIVHVGTSSIVTGSRLLHLKHVLHVPNVCKILIYVAQFARDNQVFFEFHPYHCFVNDIKTGTVLLVGNIHKGLYQFDTSPPQGVFAGSGADAYSRYNWMYLLKSKFKVLAKFVQFYKFVEVQFGCKIKMLQSDWGDEYKPLATYRSRACTYLGYNLNHKSYNCLDDSGRIFVSSHVVFDEAFYPFAKTEAPTTKTGLSMLHQQPSSSGPSVANLLSGADDVLHARVSSPIGQTNFLATPSPDSQFAGSLEVSQEPSLSSSNLSSACGPMDQLGVTSTSSVAPGGSNTHPMQTRSKCGIFKPKLYAANLDGHEPLTIDEAFLSPEWTKATQQLYDALMHNQTWELVSLPPNRRAVGCKWVFKLKRHADGSVARYKVKFGWNLRQVEINNAFLNGDLNEEIYMLQPPGFERHNGGQPLSDASLFIKQSSEVLLYVLVYVDIIVTGNHQSSIDAFVDSLDSSFSLKDLGKLSYFLGIDVTHIASGLFLNQHKYIQDLLQRSHMEQSKGTPTPMISSCMLSAHTWSPIENEVCQFMHKPLDLHFKAVKRILRYLQATIDHGVHFTAASRLSLVGYSDACWGNDLDDRRSTSGFCVFLGVEAEYRSLGHAAAEVTWLESLLGELRVQLAGKAVIWCDNSNTVTARKLIVGHVPAQD</sequence>
<accession>A0A8J5Z2U0</accession>
<dbReference type="CDD" id="cd09272">
    <property type="entry name" value="RNase_HI_RT_Ty1"/>
    <property type="match status" value="1"/>
</dbReference>
<evidence type="ECO:0008006" key="6">
    <source>
        <dbReference type="Google" id="ProtNLM"/>
    </source>
</evidence>
<feature type="domain" description="Retroviral polymerase SH3-like" evidence="3">
    <location>
        <begin position="152"/>
        <end position="195"/>
    </location>
</feature>
<evidence type="ECO:0000313" key="5">
    <source>
        <dbReference type="Proteomes" id="UP000701853"/>
    </source>
</evidence>
<reference evidence="4 5" key="1">
    <citation type="journal article" date="2021" name="bioRxiv">
        <title>The Gossypium anomalum genome as a resource for cotton improvement and evolutionary analysis of hybrid incompatibility.</title>
        <authorList>
            <person name="Grover C.E."/>
            <person name="Yuan D."/>
            <person name="Arick M.A."/>
            <person name="Miller E.R."/>
            <person name="Hu G."/>
            <person name="Peterson D.G."/>
            <person name="Wendel J.F."/>
            <person name="Udall J.A."/>
        </authorList>
    </citation>
    <scope>NUCLEOTIDE SEQUENCE [LARGE SCALE GENOMIC DNA]</scope>
    <source>
        <strain evidence="4">JFW-Udall</strain>
        <tissue evidence="4">Leaf</tissue>
    </source>
</reference>
<dbReference type="AlphaFoldDB" id="A0A8J5Z2U0"/>
<dbReference type="Proteomes" id="UP000701853">
    <property type="component" value="Chromosome 3"/>
</dbReference>
<protein>
    <recommendedName>
        <fullName evidence="6">Reverse transcriptase Ty1/copia-type domain-containing protein</fullName>
    </recommendedName>
</protein>
<name>A0A8J5Z2U0_9ROSI</name>
<comment type="caution">
    <text evidence="4">The sequence shown here is derived from an EMBL/GenBank/DDBJ whole genome shotgun (WGS) entry which is preliminary data.</text>
</comment>
<proteinExistence type="predicted"/>
<dbReference type="EMBL" id="JAHUZN010000003">
    <property type="protein sequence ID" value="KAG8499199.1"/>
    <property type="molecule type" value="Genomic_DNA"/>
</dbReference>
<dbReference type="Pfam" id="PF07727">
    <property type="entry name" value="RVT_2"/>
    <property type="match status" value="1"/>
</dbReference>
<dbReference type="PANTHER" id="PTHR11439">
    <property type="entry name" value="GAG-POL-RELATED RETROTRANSPOSON"/>
    <property type="match status" value="1"/>
</dbReference>
<evidence type="ECO:0000256" key="1">
    <source>
        <dbReference type="SAM" id="MobiDB-lite"/>
    </source>
</evidence>
<gene>
    <name evidence="4" type="ORF">CXB51_005660</name>
</gene>
<evidence type="ECO:0000313" key="4">
    <source>
        <dbReference type="EMBL" id="KAG8499199.1"/>
    </source>
</evidence>
<dbReference type="InterPro" id="IPR057670">
    <property type="entry name" value="SH3_retrovirus"/>
</dbReference>
<evidence type="ECO:0000259" key="2">
    <source>
        <dbReference type="Pfam" id="PF07727"/>
    </source>
</evidence>
<dbReference type="PANTHER" id="PTHR11439:SF455">
    <property type="entry name" value="RLK (RECEPTOR-LIKE PROTEIN KINASE) 8, PUTATIVE-RELATED"/>
    <property type="match status" value="1"/>
</dbReference>
<feature type="domain" description="Reverse transcriptase Ty1/copia-type" evidence="2">
    <location>
        <begin position="426"/>
        <end position="518"/>
    </location>
</feature>
<feature type="region of interest" description="Disordered" evidence="1">
    <location>
        <begin position="280"/>
        <end position="300"/>
    </location>
</feature>